<proteinExistence type="predicted"/>
<dbReference type="NCBIfam" id="NF047498">
    <property type="entry name" value="LIC_12616_fam"/>
    <property type="match status" value="1"/>
</dbReference>
<comment type="caution">
    <text evidence="3">The sequence shown here is derived from an EMBL/GenBank/DDBJ whole genome shotgun (WGS) entry which is preliminary data.</text>
</comment>
<keyword evidence="3" id="KW-0614">Plasmid</keyword>
<organism evidence="3 4">
    <name type="scientific">Commensalibacter papalotli</name>
    <name type="common">ex Servin-Garciduenas et al. 2014</name>
    <dbReference type="NCBI Taxonomy" id="1208583"/>
    <lineage>
        <taxon>Bacteria</taxon>
        <taxon>Pseudomonadati</taxon>
        <taxon>Pseudomonadota</taxon>
        <taxon>Alphaproteobacteria</taxon>
        <taxon>Acetobacterales</taxon>
        <taxon>Acetobacteraceae</taxon>
    </lineage>
</organism>
<gene>
    <name evidence="3" type="ORF">COMX_10440</name>
</gene>
<dbReference type="InterPro" id="IPR057087">
    <property type="entry name" value="Gp12-like"/>
</dbReference>
<geneLocation type="plasmid" evidence="3">
    <name>pB</name>
</geneLocation>
<evidence type="ECO:0000256" key="1">
    <source>
        <dbReference type="SAM" id="MobiDB-lite"/>
    </source>
</evidence>
<evidence type="ECO:0000313" key="3">
    <source>
        <dbReference type="EMBL" id="EUK17408.1"/>
    </source>
</evidence>
<sequence>MTDKKTPVTKKAPVKKKTPAKVIAKAPKDKEFPEFKNLSYKEMYNIVGKFIQKAIPIKGAKLTIVKGYNNRVAPPKPPYVILQIVDENQLSSTETRYTDKHKILWARSEITMSMSFMGTGNIAALQMAKSFVVRFNDAWASEQFAQYSDIFFPLYCKDVRVSNFTINAEDQYDDSSSVTAFFEYHPEFGVCEDSAKEIVMSVLNAELEG</sequence>
<dbReference type="EMBL" id="ATSX01000012">
    <property type="protein sequence ID" value="EUK17408.1"/>
    <property type="molecule type" value="Genomic_DNA"/>
</dbReference>
<dbReference type="Pfam" id="PF23961">
    <property type="entry name" value="Phage_tail_terminator_9"/>
    <property type="match status" value="1"/>
</dbReference>
<reference evidence="3 4" key="1">
    <citation type="journal article" date="2014" name="Genome Announc.">
        <title>Draft Genome Sequence of Commensalibacter papalotli MX01, a Symbiont Identified from the Guts of Overwintering Monarch Butterflies.</title>
        <authorList>
            <person name="Servin-Garciduenas L.E."/>
            <person name="Sanchez-Quinto A."/>
            <person name="Martinez-Romero E."/>
        </authorList>
    </citation>
    <scope>NUCLEOTIDE SEQUENCE [LARGE SCALE GENOMIC DNA]</scope>
    <source>
        <strain evidence="4">MX-MONARCH01</strain>
        <plasmid evidence="3">pB</plasmid>
    </source>
</reference>
<dbReference type="AlphaFoldDB" id="W7DT14"/>
<evidence type="ECO:0000259" key="2">
    <source>
        <dbReference type="Pfam" id="PF23961"/>
    </source>
</evidence>
<protein>
    <recommendedName>
        <fullName evidence="2">Phage neck terminator protein gp12-like domain-containing protein</fullName>
    </recommendedName>
</protein>
<feature type="region of interest" description="Disordered" evidence="1">
    <location>
        <begin position="1"/>
        <end position="20"/>
    </location>
</feature>
<keyword evidence="4" id="KW-1185">Reference proteome</keyword>
<dbReference type="Proteomes" id="UP000019250">
    <property type="component" value="Unassembled WGS sequence"/>
</dbReference>
<feature type="domain" description="Phage neck terminator protein gp12-like" evidence="2">
    <location>
        <begin position="42"/>
        <end position="188"/>
    </location>
</feature>
<accession>W7DT14</accession>
<name>W7DT14_9PROT</name>
<dbReference type="RefSeq" id="WP_034341150.1">
    <property type="nucleotide sequence ID" value="NZ_ATSX01000012.1"/>
</dbReference>
<dbReference type="OrthoDB" id="7507242at2"/>
<evidence type="ECO:0000313" key="4">
    <source>
        <dbReference type="Proteomes" id="UP000019250"/>
    </source>
</evidence>